<dbReference type="InterPro" id="IPR036249">
    <property type="entry name" value="Thioredoxin-like_sf"/>
</dbReference>
<proteinExistence type="predicted"/>
<name>A0A5S9F1R9_UABAM</name>
<dbReference type="PANTHER" id="PTHR15337:SF11">
    <property type="entry name" value="THIOREDOXIN DOMAIN-CONTAINING PROTEIN"/>
    <property type="match status" value="1"/>
</dbReference>
<dbReference type="InterPro" id="IPR051099">
    <property type="entry name" value="AGR/TXD"/>
</dbReference>
<accession>A0A5S9F1R9</accession>
<dbReference type="InterPro" id="IPR012336">
    <property type="entry name" value="Thioredoxin-like_fold"/>
</dbReference>
<keyword evidence="1" id="KW-0732">Signal</keyword>
<dbReference type="KEGG" id="uam:UABAM_00038"/>
<keyword evidence="4" id="KW-1185">Reference proteome</keyword>
<dbReference type="Gene3D" id="3.40.30.10">
    <property type="entry name" value="Glutaredoxin"/>
    <property type="match status" value="1"/>
</dbReference>
<dbReference type="InterPro" id="IPR013766">
    <property type="entry name" value="Thioredoxin_domain"/>
</dbReference>
<dbReference type="Pfam" id="PF13098">
    <property type="entry name" value="Thioredoxin_2"/>
    <property type="match status" value="1"/>
</dbReference>
<evidence type="ECO:0000256" key="1">
    <source>
        <dbReference type="ARBA" id="ARBA00022729"/>
    </source>
</evidence>
<evidence type="ECO:0000259" key="2">
    <source>
        <dbReference type="PROSITE" id="PS51352"/>
    </source>
</evidence>
<reference evidence="3 4" key="1">
    <citation type="submission" date="2019-08" db="EMBL/GenBank/DDBJ databases">
        <title>Complete genome sequence of Candidatus Uab amorphum.</title>
        <authorList>
            <person name="Shiratori T."/>
            <person name="Suzuki S."/>
            <person name="Kakizawa Y."/>
            <person name="Ishida K."/>
        </authorList>
    </citation>
    <scope>NUCLEOTIDE SEQUENCE [LARGE SCALE GENOMIC DNA]</scope>
    <source>
        <strain evidence="3 4">SRT547</strain>
    </source>
</reference>
<dbReference type="EMBL" id="AP019860">
    <property type="protein sequence ID" value="BBM81699.1"/>
    <property type="molecule type" value="Genomic_DNA"/>
</dbReference>
<dbReference type="PANTHER" id="PTHR15337">
    <property type="entry name" value="ANTERIOR GRADIENT PROTEIN-RELATED"/>
    <property type="match status" value="1"/>
</dbReference>
<evidence type="ECO:0000313" key="3">
    <source>
        <dbReference type="EMBL" id="BBM81699.1"/>
    </source>
</evidence>
<dbReference type="AlphaFoldDB" id="A0A5S9F1R9"/>
<dbReference type="SUPFAM" id="SSF52833">
    <property type="entry name" value="Thioredoxin-like"/>
    <property type="match status" value="1"/>
</dbReference>
<dbReference type="Proteomes" id="UP000326354">
    <property type="component" value="Chromosome"/>
</dbReference>
<protein>
    <submittedName>
        <fullName evidence="3">Thioredoxin</fullName>
    </submittedName>
</protein>
<gene>
    <name evidence="3" type="ORF">UABAM_00038</name>
</gene>
<sequence>MPCFADREVKDEKVHDLWITDMAKAKELAKKHKKLIIIDFTGSDWCYWCIKLKKEVFNHKEFKDYAKENFICLELDFPAKKKLPAKLKEQNDKAKKKYGIRGYPTIIITDHEGNEVARTGYKKGGPVNYVKHLTAILAEYHQKKKQK</sequence>
<feature type="domain" description="Thioredoxin" evidence="2">
    <location>
        <begin position="1"/>
        <end position="142"/>
    </location>
</feature>
<dbReference type="PROSITE" id="PS51352">
    <property type="entry name" value="THIOREDOXIN_2"/>
    <property type="match status" value="1"/>
</dbReference>
<organism evidence="3 4">
    <name type="scientific">Uabimicrobium amorphum</name>
    <dbReference type="NCBI Taxonomy" id="2596890"/>
    <lineage>
        <taxon>Bacteria</taxon>
        <taxon>Pseudomonadati</taxon>
        <taxon>Planctomycetota</taxon>
        <taxon>Candidatus Uabimicrobiia</taxon>
        <taxon>Candidatus Uabimicrobiales</taxon>
        <taxon>Candidatus Uabimicrobiaceae</taxon>
        <taxon>Candidatus Uabimicrobium</taxon>
    </lineage>
</organism>
<evidence type="ECO:0000313" key="4">
    <source>
        <dbReference type="Proteomes" id="UP000326354"/>
    </source>
</evidence>